<name>A0A7I7S3D1_9MYCO</name>
<accession>A0A7I7S3D1</accession>
<dbReference type="GO" id="GO:0004252">
    <property type="term" value="F:serine-type endopeptidase activity"/>
    <property type="evidence" value="ECO:0007669"/>
    <property type="project" value="InterPro"/>
</dbReference>
<sequence>MSYPYQPVPQSAPPPTCYRHPDRPTYVQCTRCGRFICPECMRTAPVGHQCPDCIDAAAKSIRQPTTAFGGRPTTVPLASYVLIAVNVALFVLQMANEEVYRQFVLWPEGIAYGDQYYRLATSAFLHVGITHVLFNMVALYFTGPALELAMGRIRFLGIYALSALGGSVMVYLFSPVDQGTLGASGAIFGLFAATLVLAKKLNFDMRPLIGLIVINLVITFVVPSISWQGHIGGLLTGALVAWVYGYAPRANRTLIQAGFSVALVVVFAAIIWWRTGAILTGVG</sequence>
<feature type="transmembrane region" description="Helical" evidence="7">
    <location>
        <begin position="205"/>
        <end position="225"/>
    </location>
</feature>
<feature type="transmembrane region" description="Helical" evidence="7">
    <location>
        <begin position="231"/>
        <end position="247"/>
    </location>
</feature>
<feature type="transmembrane region" description="Helical" evidence="7">
    <location>
        <begin position="254"/>
        <end position="273"/>
    </location>
</feature>
<dbReference type="PANTHER" id="PTHR43731:SF14">
    <property type="entry name" value="PRESENILIN-ASSOCIATED RHOMBOID-LIKE PROTEIN, MITOCHONDRIAL"/>
    <property type="match status" value="1"/>
</dbReference>
<keyword evidence="5 7" id="KW-1133">Transmembrane helix</keyword>
<proteinExistence type="inferred from homology"/>
<keyword evidence="9" id="KW-0645">Protease</keyword>
<evidence type="ECO:0000256" key="5">
    <source>
        <dbReference type="ARBA" id="ARBA00022989"/>
    </source>
</evidence>
<dbReference type="KEGG" id="marz:MARA_43140"/>
<keyword evidence="6 7" id="KW-0472">Membrane</keyword>
<evidence type="ECO:0000256" key="7">
    <source>
        <dbReference type="SAM" id="Phobius"/>
    </source>
</evidence>
<geneLocation type="plasmid" evidence="10">
    <name>pjcm18538 dna</name>
</geneLocation>
<dbReference type="RefSeq" id="WP_235887230.1">
    <property type="nucleotide sequence ID" value="NZ_AP022593.1"/>
</dbReference>
<dbReference type="Proteomes" id="UP000467428">
    <property type="component" value="Chromosome"/>
</dbReference>
<evidence type="ECO:0000313" key="9">
    <source>
        <dbReference type="EMBL" id="BBY50846.1"/>
    </source>
</evidence>
<dbReference type="Pfam" id="PF01694">
    <property type="entry name" value="Rhomboid"/>
    <property type="match status" value="1"/>
</dbReference>
<dbReference type="EMBL" id="AP022593">
    <property type="protein sequence ID" value="BBY50846.1"/>
    <property type="molecule type" value="Genomic_DNA"/>
</dbReference>
<evidence type="ECO:0000256" key="3">
    <source>
        <dbReference type="ARBA" id="ARBA00022692"/>
    </source>
</evidence>
<dbReference type="InterPro" id="IPR035952">
    <property type="entry name" value="Rhomboid-like_sf"/>
</dbReference>
<comment type="subcellular location">
    <subcellularLocation>
        <location evidence="1">Membrane</location>
        <topology evidence="1">Multi-pass membrane protein</topology>
    </subcellularLocation>
</comment>
<dbReference type="GO" id="GO:0016020">
    <property type="term" value="C:membrane"/>
    <property type="evidence" value="ECO:0007669"/>
    <property type="project" value="UniProtKB-SubCell"/>
</dbReference>
<dbReference type="InterPro" id="IPR022764">
    <property type="entry name" value="Peptidase_S54_rhomboid_dom"/>
</dbReference>
<feature type="transmembrane region" description="Helical" evidence="7">
    <location>
        <begin position="77"/>
        <end position="96"/>
    </location>
</feature>
<gene>
    <name evidence="9" type="ORF">MARA_43140</name>
</gene>
<dbReference type="AlphaFoldDB" id="A0A7I7S3D1"/>
<keyword evidence="3 7" id="KW-0812">Transmembrane</keyword>
<feature type="transmembrane region" description="Helical" evidence="7">
    <location>
        <begin position="116"/>
        <end position="141"/>
    </location>
</feature>
<evidence type="ECO:0000256" key="4">
    <source>
        <dbReference type="ARBA" id="ARBA00022801"/>
    </source>
</evidence>
<evidence type="ECO:0000256" key="6">
    <source>
        <dbReference type="ARBA" id="ARBA00023136"/>
    </source>
</evidence>
<feature type="domain" description="Peptidase S54 rhomboid" evidence="8">
    <location>
        <begin position="114"/>
        <end position="245"/>
    </location>
</feature>
<organism evidence="9 10">
    <name type="scientific">Mycolicibacterium arabiense</name>
    <dbReference type="NCBI Taxonomy" id="1286181"/>
    <lineage>
        <taxon>Bacteria</taxon>
        <taxon>Bacillati</taxon>
        <taxon>Actinomycetota</taxon>
        <taxon>Actinomycetes</taxon>
        <taxon>Mycobacteriales</taxon>
        <taxon>Mycobacteriaceae</taxon>
        <taxon>Mycolicibacterium</taxon>
    </lineage>
</organism>
<dbReference type="SUPFAM" id="SSF57845">
    <property type="entry name" value="B-box zinc-binding domain"/>
    <property type="match status" value="1"/>
</dbReference>
<evidence type="ECO:0000256" key="2">
    <source>
        <dbReference type="ARBA" id="ARBA00009045"/>
    </source>
</evidence>
<evidence type="ECO:0000256" key="1">
    <source>
        <dbReference type="ARBA" id="ARBA00004141"/>
    </source>
</evidence>
<evidence type="ECO:0000313" key="10">
    <source>
        <dbReference type="Proteomes" id="UP000467428"/>
    </source>
</evidence>
<dbReference type="Gene3D" id="1.20.1540.10">
    <property type="entry name" value="Rhomboid-like"/>
    <property type="match status" value="1"/>
</dbReference>
<dbReference type="InterPro" id="IPR050925">
    <property type="entry name" value="Rhomboid_protease_S54"/>
</dbReference>
<dbReference type="SUPFAM" id="SSF144091">
    <property type="entry name" value="Rhomboid-like"/>
    <property type="match status" value="1"/>
</dbReference>
<reference evidence="9 10" key="1">
    <citation type="journal article" date="2019" name="Emerg. Microbes Infect.">
        <title>Comprehensive subspecies identification of 175 nontuberculous mycobacteria species based on 7547 genomic profiles.</title>
        <authorList>
            <person name="Matsumoto Y."/>
            <person name="Kinjo T."/>
            <person name="Motooka D."/>
            <person name="Nabeya D."/>
            <person name="Jung N."/>
            <person name="Uechi K."/>
            <person name="Horii T."/>
            <person name="Iida T."/>
            <person name="Fujita J."/>
            <person name="Nakamura S."/>
        </authorList>
    </citation>
    <scope>NUCLEOTIDE SEQUENCE [LARGE SCALE GENOMIC DNA]</scope>
    <source>
        <strain evidence="9 10">JCM 18538</strain>
    </source>
</reference>
<protein>
    <submittedName>
        <fullName evidence="9">Rhomboid family intramembrane serine protease</fullName>
    </submittedName>
</protein>
<comment type="similarity">
    <text evidence="2">Belongs to the peptidase S54 family.</text>
</comment>
<keyword evidence="4" id="KW-0378">Hydrolase</keyword>
<feature type="transmembrane region" description="Helical" evidence="7">
    <location>
        <begin position="153"/>
        <end position="173"/>
    </location>
</feature>
<dbReference type="GO" id="GO:0006508">
    <property type="term" value="P:proteolysis"/>
    <property type="evidence" value="ECO:0007669"/>
    <property type="project" value="UniProtKB-KW"/>
</dbReference>
<evidence type="ECO:0000259" key="8">
    <source>
        <dbReference type="Pfam" id="PF01694"/>
    </source>
</evidence>
<dbReference type="PANTHER" id="PTHR43731">
    <property type="entry name" value="RHOMBOID PROTEASE"/>
    <property type="match status" value="1"/>
</dbReference>
<feature type="transmembrane region" description="Helical" evidence="7">
    <location>
        <begin position="179"/>
        <end position="198"/>
    </location>
</feature>
<keyword evidence="10" id="KW-1185">Reference proteome</keyword>